<evidence type="ECO:0008006" key="3">
    <source>
        <dbReference type="Google" id="ProtNLM"/>
    </source>
</evidence>
<dbReference type="SUPFAM" id="SSF48371">
    <property type="entry name" value="ARM repeat"/>
    <property type="match status" value="1"/>
</dbReference>
<accession>A0A7G1Q8B4</accession>
<proteinExistence type="predicted"/>
<dbReference type="KEGG" id="ntg:NSCAC_0496"/>
<protein>
    <recommendedName>
        <fullName evidence="3">PBS lyase HEAT domain protein repeat-containing protein</fullName>
    </recommendedName>
</protein>
<dbReference type="Proteomes" id="UP000516072">
    <property type="component" value="Chromosome"/>
</dbReference>
<evidence type="ECO:0000313" key="1">
    <source>
        <dbReference type="EMBL" id="CAB1275098.1"/>
    </source>
</evidence>
<evidence type="ECO:0000313" key="2">
    <source>
        <dbReference type="Proteomes" id="UP000516072"/>
    </source>
</evidence>
<dbReference type="Gene3D" id="1.25.10.10">
    <property type="entry name" value="Leucine-rich Repeat Variant"/>
    <property type="match status" value="1"/>
</dbReference>
<dbReference type="EMBL" id="LR778175">
    <property type="protein sequence ID" value="CAB1275098.1"/>
    <property type="molecule type" value="Genomic_DNA"/>
</dbReference>
<sequence>MSSFGEEVPSPVGGNIIHLEVTQAPLEQVLKIIEEQSNPRVYIHSALESDQLISANCTGMPLIVLKCTLGKDINLVYQYDPQEATHLPSHLTQISQIWILSNSKGVKLPEDSHENQLPLCNKEENTSKSSLTQLSSEGTLNLSLDEINHLADLTYSSDPSQRKSALARLALTDQASEPIREVMKTALQDSNPEVRAQAIFGLAKNRSPDLDSILSTALNDENMNVRLMAVSHTENTYLLQTALEDTSVAVQNFAKMKLEQISNNAYGK</sequence>
<reference evidence="1 2" key="1">
    <citation type="submission" date="2020-03" db="EMBL/GenBank/DDBJ databases">
        <authorList>
            <person name="Picone N."/>
        </authorList>
    </citation>
    <scope>NUCLEOTIDE SEQUENCE [LARGE SCALE GENOMIC DNA]</scope>
    <source>
        <strain evidence="1">NSCAC1</strain>
    </source>
</reference>
<keyword evidence="2" id="KW-1185">Reference proteome</keyword>
<name>A0A7G1Q8B4_9GAMM</name>
<dbReference type="InterPro" id="IPR016024">
    <property type="entry name" value="ARM-type_fold"/>
</dbReference>
<dbReference type="Pfam" id="PF13646">
    <property type="entry name" value="HEAT_2"/>
    <property type="match status" value="1"/>
</dbReference>
<organism evidence="1 2">
    <name type="scientific">Candidatus Nitrosacidococcus tergens</name>
    <dbReference type="NCBI Taxonomy" id="553981"/>
    <lineage>
        <taxon>Bacteria</taxon>
        <taxon>Pseudomonadati</taxon>
        <taxon>Pseudomonadota</taxon>
        <taxon>Gammaproteobacteria</taxon>
        <taxon>Chromatiales</taxon>
        <taxon>Chromatiaceae</taxon>
        <taxon>Candidatus Nitrosacidococcus</taxon>
    </lineage>
</organism>
<dbReference type="AlphaFoldDB" id="A0A7G1Q8B4"/>
<gene>
    <name evidence="1" type="ORF">NSCAC_0496</name>
</gene>
<dbReference type="InterPro" id="IPR011989">
    <property type="entry name" value="ARM-like"/>
</dbReference>
<dbReference type="RefSeq" id="WP_197744848.1">
    <property type="nucleotide sequence ID" value="NZ_LR778175.1"/>
</dbReference>